<dbReference type="InterPro" id="IPR036852">
    <property type="entry name" value="Peptidase_S8/S53_dom_sf"/>
</dbReference>
<organism evidence="7 8">
    <name type="scientific">Zavarzinia compransoris</name>
    <dbReference type="NCBI Taxonomy" id="1264899"/>
    <lineage>
        <taxon>Bacteria</taxon>
        <taxon>Pseudomonadati</taxon>
        <taxon>Pseudomonadota</taxon>
        <taxon>Alphaproteobacteria</taxon>
        <taxon>Rhodospirillales</taxon>
        <taxon>Zavarziniaceae</taxon>
        <taxon>Zavarzinia</taxon>
    </lineage>
</organism>
<dbReference type="Gene3D" id="3.40.50.200">
    <property type="entry name" value="Peptidase S8/S53 domain"/>
    <property type="match status" value="1"/>
</dbReference>
<dbReference type="PROSITE" id="PS00138">
    <property type="entry name" value="SUBTILASE_SER"/>
    <property type="match status" value="1"/>
</dbReference>
<gene>
    <name evidence="7" type="ORF">DKG75_05785</name>
</gene>
<accession>A0A317EBF0</accession>
<dbReference type="Proteomes" id="UP000246077">
    <property type="component" value="Unassembled WGS sequence"/>
</dbReference>
<dbReference type="AlphaFoldDB" id="A0A317EBF0"/>
<dbReference type="PROSITE" id="PS51892">
    <property type="entry name" value="SUBTILASE"/>
    <property type="match status" value="1"/>
</dbReference>
<dbReference type="InterPro" id="IPR015500">
    <property type="entry name" value="Peptidase_S8_subtilisin-rel"/>
</dbReference>
<dbReference type="GO" id="GO:0004252">
    <property type="term" value="F:serine-type endopeptidase activity"/>
    <property type="evidence" value="ECO:0007669"/>
    <property type="project" value="UniProtKB-UniRule"/>
</dbReference>
<evidence type="ECO:0000256" key="4">
    <source>
        <dbReference type="PROSITE-ProRule" id="PRU01240"/>
    </source>
</evidence>
<dbReference type="GO" id="GO:0016485">
    <property type="term" value="P:protein processing"/>
    <property type="evidence" value="ECO:0007669"/>
    <property type="project" value="TreeGrafter"/>
</dbReference>
<evidence type="ECO:0000259" key="6">
    <source>
        <dbReference type="Pfam" id="PF00082"/>
    </source>
</evidence>
<evidence type="ECO:0000313" key="8">
    <source>
        <dbReference type="Proteomes" id="UP000246077"/>
    </source>
</evidence>
<dbReference type="PANTHER" id="PTHR42884">
    <property type="entry name" value="PROPROTEIN CONVERTASE SUBTILISIN/KEXIN-RELATED"/>
    <property type="match status" value="1"/>
</dbReference>
<keyword evidence="8" id="KW-1185">Reference proteome</keyword>
<dbReference type="InterPro" id="IPR000209">
    <property type="entry name" value="Peptidase_S8/S53_dom"/>
</dbReference>
<comment type="caution">
    <text evidence="7">The sequence shown here is derived from an EMBL/GenBank/DDBJ whole genome shotgun (WGS) entry which is preliminary data.</text>
</comment>
<dbReference type="PROSITE" id="PS00136">
    <property type="entry name" value="SUBTILASE_ASP"/>
    <property type="match status" value="1"/>
</dbReference>
<keyword evidence="3 4" id="KW-0720">Serine protease</keyword>
<dbReference type="InterPro" id="IPR023828">
    <property type="entry name" value="Peptidase_S8_Ser-AS"/>
</dbReference>
<dbReference type="GO" id="GO:0016020">
    <property type="term" value="C:membrane"/>
    <property type="evidence" value="ECO:0007669"/>
    <property type="project" value="TreeGrafter"/>
</dbReference>
<evidence type="ECO:0000313" key="7">
    <source>
        <dbReference type="EMBL" id="PWR24051.1"/>
    </source>
</evidence>
<keyword evidence="2 4" id="KW-0378">Hydrolase</keyword>
<evidence type="ECO:0000256" key="3">
    <source>
        <dbReference type="ARBA" id="ARBA00022825"/>
    </source>
</evidence>
<keyword evidence="1 4" id="KW-0645">Protease</keyword>
<feature type="domain" description="Peptidase S8/S53" evidence="6">
    <location>
        <begin position="65"/>
        <end position="402"/>
    </location>
</feature>
<feature type="active site" description="Charge relay system" evidence="4">
    <location>
        <position position="366"/>
    </location>
</feature>
<sequence>MPGVTGRTFDNSAAQAFLAAGDEFSGVTLSTERQALKGKTDDATGAKNPFERAKVHIAYGYGLSGAGVRVGVVDAGFNLVDNKPAHQDFDNDPQNADSNGSGKFVVLTSTAALASDSHGIHVSGLLTGERDGKVMHGVAYGAQLYLGMSPSTPTEVTSLFKEYTDSGVKVSSNSYGFPLQGDGSAAWKPVQVPGSGSSPSYEVTAKNVLDYMSANSLTATQALSNMHGGTAEEWQAALDQIVAYQNAGGIVLWANSNYGTNAIDNKEASAPESGLDDVDSFAALPLIAPQVQGAWITVTNGTSIGLATQVNGEVYVANSTAKENGIYLFSARCGIAKDFCLTMDGVAMWSGSNKGIDTYESQSGTSQATPQTAGMIALLREAFPTASAKDLTARLLFTADNGFFVNNTGSKISTITTASYTNANGTITHQVSDYWGHGFPDLEKALQPVGTTTTVTAAGEQVAVAAASRSMVLGGALGSNSGLSRSYFLYNDQLNGVFSASASSLAQTGTASDGVGAIVSETSLTQGGLTLVSAGGSVLSFAQGAALDGTAQRVMAFKTTVGEETSALFGYGFSIDQGLGFDARGGEFAATGFGAQMMAVPVLNFDRERQGWVAGAWATADFRATVGAFGTTDAVRTDLGTDTDLYQSDSRGVVADLVFNDIGPFDLNVTFGVVSEERSFLGTAFRSDVSALDAESRFSRIALRANVSEKIALTGSYTWVDTSVKDDGSALIGGFDRLRSDAFAFNVEFDDAVGRDSRLTLGIAQPLAVVSGRASLNLPDQVLINEPGDYTYGFSNRQVDLGVQDRQLDFVVDMERQVTSRFSFGIGGKLSQNPGHDPDAALGYSTVGRLKWKF</sequence>
<dbReference type="InterPro" id="IPR023827">
    <property type="entry name" value="Peptidase_S8_Asp-AS"/>
</dbReference>
<comment type="similarity">
    <text evidence="4 5">Belongs to the peptidase S8 family.</text>
</comment>
<feature type="active site" description="Charge relay system" evidence="4">
    <location>
        <position position="74"/>
    </location>
</feature>
<evidence type="ECO:0000256" key="2">
    <source>
        <dbReference type="ARBA" id="ARBA00022801"/>
    </source>
</evidence>
<dbReference type="SUPFAM" id="SSF52743">
    <property type="entry name" value="Subtilisin-like"/>
    <property type="match status" value="1"/>
</dbReference>
<evidence type="ECO:0000256" key="5">
    <source>
        <dbReference type="RuleBase" id="RU003355"/>
    </source>
</evidence>
<dbReference type="Pfam" id="PF00082">
    <property type="entry name" value="Peptidase_S8"/>
    <property type="match status" value="1"/>
</dbReference>
<feature type="active site" description="Charge relay system" evidence="4">
    <location>
        <position position="118"/>
    </location>
</feature>
<reference evidence="8" key="1">
    <citation type="submission" date="2018-05" db="EMBL/GenBank/DDBJ databases">
        <title>Zavarzinia sp. HR-AS.</title>
        <authorList>
            <person name="Lee Y."/>
            <person name="Jeon C.O."/>
        </authorList>
    </citation>
    <scope>NUCLEOTIDE SEQUENCE [LARGE SCALE GENOMIC DNA]</scope>
    <source>
        <strain evidence="8">DSM 1231</strain>
    </source>
</reference>
<protein>
    <recommendedName>
        <fullName evidence="6">Peptidase S8/S53 domain-containing protein</fullName>
    </recommendedName>
</protein>
<dbReference type="PANTHER" id="PTHR42884:SF14">
    <property type="entry name" value="NEUROENDOCRINE CONVERTASE 1"/>
    <property type="match status" value="1"/>
</dbReference>
<dbReference type="EMBL" id="QGLF01000001">
    <property type="protein sequence ID" value="PWR24051.1"/>
    <property type="molecule type" value="Genomic_DNA"/>
</dbReference>
<name>A0A317EBF0_9PROT</name>
<dbReference type="PRINTS" id="PR00723">
    <property type="entry name" value="SUBTILISIN"/>
</dbReference>
<evidence type="ECO:0000256" key="1">
    <source>
        <dbReference type="ARBA" id="ARBA00022670"/>
    </source>
</evidence>
<proteinExistence type="inferred from homology"/>